<gene>
    <name evidence="2" type="primary">LOC114346257</name>
</gene>
<proteinExistence type="predicted"/>
<organism evidence="2">
    <name type="scientific">Diabrotica virgifera virgifera</name>
    <name type="common">western corn rootworm</name>
    <dbReference type="NCBI Taxonomy" id="50390"/>
    <lineage>
        <taxon>Eukaryota</taxon>
        <taxon>Metazoa</taxon>
        <taxon>Ecdysozoa</taxon>
        <taxon>Arthropoda</taxon>
        <taxon>Hexapoda</taxon>
        <taxon>Insecta</taxon>
        <taxon>Pterygota</taxon>
        <taxon>Neoptera</taxon>
        <taxon>Endopterygota</taxon>
        <taxon>Coleoptera</taxon>
        <taxon>Polyphaga</taxon>
        <taxon>Cucujiformia</taxon>
        <taxon>Chrysomeloidea</taxon>
        <taxon>Chrysomelidae</taxon>
        <taxon>Galerucinae</taxon>
        <taxon>Diabroticina</taxon>
        <taxon>Diabroticites</taxon>
        <taxon>Diabrotica</taxon>
    </lineage>
</organism>
<dbReference type="AlphaFoldDB" id="A0A6P7GSN5"/>
<dbReference type="InParanoid" id="A0A6P7GSN5"/>
<evidence type="ECO:0000256" key="1">
    <source>
        <dbReference type="SAM" id="MobiDB-lite"/>
    </source>
</evidence>
<reference evidence="2" key="1">
    <citation type="submission" date="2025-08" db="UniProtKB">
        <authorList>
            <consortium name="RefSeq"/>
        </authorList>
    </citation>
    <scope>IDENTIFICATION</scope>
    <source>
        <tissue evidence="2">Whole insect</tissue>
    </source>
</reference>
<accession>A0A6P7GSN5</accession>
<name>A0A6P7GSN5_DIAVI</name>
<sequence length="103" mass="12036">MQPIRDLFNSEKQMLTFEETVDLLENTHGTKDVLSVINKYTVDIPKLRKFLSKIHSYTSERSLKLKCTKLNKKITRQLTKGNYEDEEPDTDTSTELSQELNIQ</sequence>
<protein>
    <submittedName>
        <fullName evidence="2">Uncharacterized protein LOC114346257</fullName>
    </submittedName>
</protein>
<evidence type="ECO:0000313" key="2">
    <source>
        <dbReference type="RefSeq" id="XP_028152831.1"/>
    </source>
</evidence>
<dbReference type="RefSeq" id="XP_028152831.1">
    <property type="nucleotide sequence ID" value="XM_028297030.1"/>
</dbReference>
<feature type="region of interest" description="Disordered" evidence="1">
    <location>
        <begin position="78"/>
        <end position="103"/>
    </location>
</feature>